<accession>A0ABT0H1N6</accession>
<dbReference type="PIRSF" id="PIRSF034110">
    <property type="entry name" value="DUF1203"/>
    <property type="match status" value="1"/>
</dbReference>
<comment type="caution">
    <text evidence="1">The sequence shown here is derived from an EMBL/GenBank/DDBJ whole genome shotgun (WGS) entry which is preliminary data.</text>
</comment>
<organism evidence="1 2">
    <name type="scientific">Roseibium sediminicola</name>
    <dbReference type="NCBI Taxonomy" id="2933272"/>
    <lineage>
        <taxon>Bacteria</taxon>
        <taxon>Pseudomonadati</taxon>
        <taxon>Pseudomonadota</taxon>
        <taxon>Alphaproteobacteria</taxon>
        <taxon>Hyphomicrobiales</taxon>
        <taxon>Stappiaceae</taxon>
        <taxon>Roseibium</taxon>
    </lineage>
</organism>
<dbReference type="EMBL" id="JALNMJ010000028">
    <property type="protein sequence ID" value="MCK7615608.1"/>
    <property type="molecule type" value="Genomic_DNA"/>
</dbReference>
<sequence length="155" mass="17394">MFQIQPLPVTEFSHLFGLSDAELAEKNIQVHYSDGGFPCRVSLEDVAEGTRVLLMNFEHQPGETPYRSRHAIFVADGAKERHPEAGTVPEVIACRLLSVRAFNRGHEMIDADVIEGREVDSLIITFFGNPQVDYIHLHFARRGCFAAKVTRAAWS</sequence>
<name>A0ABT0H1N6_9HYPH</name>
<reference evidence="1" key="1">
    <citation type="submission" date="2022-04" db="EMBL/GenBank/DDBJ databases">
        <title>Roseibium sp. CAU 1639 isolated from mud.</title>
        <authorList>
            <person name="Kim W."/>
        </authorList>
    </citation>
    <scope>NUCLEOTIDE SEQUENCE</scope>
    <source>
        <strain evidence="1">CAU 1639</strain>
    </source>
</reference>
<dbReference type="Pfam" id="PF06718">
    <property type="entry name" value="DUF1203"/>
    <property type="match status" value="1"/>
</dbReference>
<protein>
    <submittedName>
        <fullName evidence="1">DUF1203 domain-containing protein</fullName>
    </submittedName>
</protein>
<keyword evidence="2" id="KW-1185">Reference proteome</keyword>
<dbReference type="Proteomes" id="UP001431221">
    <property type="component" value="Unassembled WGS sequence"/>
</dbReference>
<evidence type="ECO:0000313" key="1">
    <source>
        <dbReference type="EMBL" id="MCK7615608.1"/>
    </source>
</evidence>
<evidence type="ECO:0000313" key="2">
    <source>
        <dbReference type="Proteomes" id="UP001431221"/>
    </source>
</evidence>
<proteinExistence type="predicted"/>
<gene>
    <name evidence="1" type="ORF">M0H32_25850</name>
</gene>
<dbReference type="RefSeq" id="WP_248159341.1">
    <property type="nucleotide sequence ID" value="NZ_JALNMJ010000028.1"/>
</dbReference>
<dbReference type="InterPro" id="IPR009593">
    <property type="entry name" value="DUF1203"/>
</dbReference>